<dbReference type="InterPro" id="IPR008429">
    <property type="entry name" value="CLPTM1"/>
</dbReference>
<accession>B8BTZ9</accession>
<dbReference type="KEGG" id="tps:THAPSDRAFT_32226"/>
<evidence type="ECO:0000256" key="2">
    <source>
        <dbReference type="ARBA" id="ARBA00009310"/>
    </source>
</evidence>
<name>B8BTZ9_THAPS</name>
<feature type="region of interest" description="Disordered" evidence="6">
    <location>
        <begin position="321"/>
        <end position="340"/>
    </location>
</feature>
<comment type="subcellular location">
    <subcellularLocation>
        <location evidence="1">Membrane</location>
        <topology evidence="1">Multi-pass membrane protein</topology>
    </subcellularLocation>
</comment>
<proteinExistence type="inferred from homology"/>
<dbReference type="GeneID" id="7450194"/>
<keyword evidence="3 7" id="KW-0812">Transmembrane</keyword>
<dbReference type="Proteomes" id="UP000001449">
    <property type="component" value="Chromosome 2"/>
</dbReference>
<feature type="non-terminal residue" evidence="8">
    <location>
        <position position="340"/>
    </location>
</feature>
<comment type="similarity">
    <text evidence="2">Belongs to the CLPTM1 family.</text>
</comment>
<feature type="transmembrane region" description="Helical" evidence="7">
    <location>
        <begin position="203"/>
        <end position="221"/>
    </location>
</feature>
<evidence type="ECO:0000313" key="9">
    <source>
        <dbReference type="Proteomes" id="UP000001449"/>
    </source>
</evidence>
<feature type="transmembrane region" description="Helical" evidence="7">
    <location>
        <begin position="122"/>
        <end position="140"/>
    </location>
</feature>
<dbReference type="OMA" id="YLMDERT"/>
<dbReference type="EMBL" id="CM000639">
    <property type="protein sequence ID" value="EED95194.1"/>
    <property type="molecule type" value="Genomic_DNA"/>
</dbReference>
<reference evidence="8 9" key="2">
    <citation type="journal article" date="2008" name="Nature">
        <title>The Phaeodactylum genome reveals the evolutionary history of diatom genomes.</title>
        <authorList>
            <person name="Bowler C."/>
            <person name="Allen A.E."/>
            <person name="Badger J.H."/>
            <person name="Grimwood J."/>
            <person name="Jabbari K."/>
            <person name="Kuo A."/>
            <person name="Maheswari U."/>
            <person name="Martens C."/>
            <person name="Maumus F."/>
            <person name="Otillar R.P."/>
            <person name="Rayko E."/>
            <person name="Salamov A."/>
            <person name="Vandepoele K."/>
            <person name="Beszteri B."/>
            <person name="Gruber A."/>
            <person name="Heijde M."/>
            <person name="Katinka M."/>
            <person name="Mock T."/>
            <person name="Valentin K."/>
            <person name="Verret F."/>
            <person name="Berges J.A."/>
            <person name="Brownlee C."/>
            <person name="Cadoret J.P."/>
            <person name="Chiovitti A."/>
            <person name="Choi C.J."/>
            <person name="Coesel S."/>
            <person name="De Martino A."/>
            <person name="Detter J.C."/>
            <person name="Durkin C."/>
            <person name="Falciatore A."/>
            <person name="Fournet J."/>
            <person name="Haruta M."/>
            <person name="Huysman M.J."/>
            <person name="Jenkins B.D."/>
            <person name="Jiroutova K."/>
            <person name="Jorgensen R.E."/>
            <person name="Joubert Y."/>
            <person name="Kaplan A."/>
            <person name="Kroger N."/>
            <person name="Kroth P.G."/>
            <person name="La Roche J."/>
            <person name="Lindquist E."/>
            <person name="Lommer M."/>
            <person name="Martin-Jezequel V."/>
            <person name="Lopez P.J."/>
            <person name="Lucas S."/>
            <person name="Mangogna M."/>
            <person name="McGinnis K."/>
            <person name="Medlin L.K."/>
            <person name="Montsant A."/>
            <person name="Oudot-Le Secq M.P."/>
            <person name="Napoli C."/>
            <person name="Obornik M."/>
            <person name="Parker M.S."/>
            <person name="Petit J.L."/>
            <person name="Porcel B.M."/>
            <person name="Poulsen N."/>
            <person name="Robison M."/>
            <person name="Rychlewski L."/>
            <person name="Rynearson T.A."/>
            <person name="Schmutz J."/>
            <person name="Shapiro H."/>
            <person name="Siaut M."/>
            <person name="Stanley M."/>
            <person name="Sussman M.R."/>
            <person name="Taylor A.R."/>
            <person name="Vardi A."/>
            <person name="von Dassow P."/>
            <person name="Vyverman W."/>
            <person name="Willis A."/>
            <person name="Wyrwicz L.S."/>
            <person name="Rokhsar D.S."/>
            <person name="Weissenbach J."/>
            <person name="Armbrust E.V."/>
            <person name="Green B.R."/>
            <person name="Van de Peer Y."/>
            <person name="Grigoriev I.V."/>
        </authorList>
    </citation>
    <scope>NUCLEOTIDE SEQUENCE [LARGE SCALE GENOMIC DNA]</scope>
    <source>
        <strain evidence="8 9">CCMP1335</strain>
    </source>
</reference>
<evidence type="ECO:0000256" key="3">
    <source>
        <dbReference type="ARBA" id="ARBA00022692"/>
    </source>
</evidence>
<sequence length="340" mass="38784">PSGYSYLPAVHVDEIGLTSDKYIPLNDTVSALPLRIGFQSEGLTPARYRLLNHLSNSLESQREMGFEQSDIDDLRRLIAETNPTLLAITMLASVLHLLFEFLTFKSDVEFWKSNTDLTGLSVRALFLDWMSQVVILLYLIEMDSSLLMTIPTGVGMLIALWKCQRGAGFKLIKSSESDNKSWYNKPDLGAITEEMDQLATNLLGKYFLMPLVTTYAIYSLIKEPHSGWYSWFITTASSFVYAIGFVLMTPQLFLNYKLKSVAHLPWRVLGYRFVNTFIDDLFAFIIRMPTMARMSCFRDDVVFIIYLWQRYLYPVDVSRPAEGGGEVETSSAVDDEKKKQ</sequence>
<dbReference type="Pfam" id="PF05602">
    <property type="entry name" value="CLPTM1"/>
    <property type="match status" value="1"/>
</dbReference>
<reference evidence="8 9" key="1">
    <citation type="journal article" date="2004" name="Science">
        <title>The genome of the diatom Thalassiosira pseudonana: ecology, evolution, and metabolism.</title>
        <authorList>
            <person name="Armbrust E.V."/>
            <person name="Berges J.A."/>
            <person name="Bowler C."/>
            <person name="Green B.R."/>
            <person name="Martinez D."/>
            <person name="Putnam N.H."/>
            <person name="Zhou S."/>
            <person name="Allen A.E."/>
            <person name="Apt K.E."/>
            <person name="Bechner M."/>
            <person name="Brzezinski M.A."/>
            <person name="Chaal B.K."/>
            <person name="Chiovitti A."/>
            <person name="Davis A.K."/>
            <person name="Demarest M.S."/>
            <person name="Detter J.C."/>
            <person name="Glavina T."/>
            <person name="Goodstein D."/>
            <person name="Hadi M.Z."/>
            <person name="Hellsten U."/>
            <person name="Hildebrand M."/>
            <person name="Jenkins B.D."/>
            <person name="Jurka J."/>
            <person name="Kapitonov V.V."/>
            <person name="Kroger N."/>
            <person name="Lau W.W."/>
            <person name="Lane T.W."/>
            <person name="Larimer F.W."/>
            <person name="Lippmeier J.C."/>
            <person name="Lucas S."/>
            <person name="Medina M."/>
            <person name="Montsant A."/>
            <person name="Obornik M."/>
            <person name="Parker M.S."/>
            <person name="Palenik B."/>
            <person name="Pazour G.J."/>
            <person name="Richardson P.M."/>
            <person name="Rynearson T.A."/>
            <person name="Saito M.A."/>
            <person name="Schwartz D.C."/>
            <person name="Thamatrakoln K."/>
            <person name="Valentin K."/>
            <person name="Vardi A."/>
            <person name="Wilkerson F.P."/>
            <person name="Rokhsar D.S."/>
        </authorList>
    </citation>
    <scope>NUCLEOTIDE SEQUENCE [LARGE SCALE GENOMIC DNA]</scope>
    <source>
        <strain evidence="8 9">CCMP1335</strain>
    </source>
</reference>
<gene>
    <name evidence="8" type="ORF">THAPSDRAFT_32226</name>
</gene>
<feature type="transmembrane region" description="Helical" evidence="7">
    <location>
        <begin position="228"/>
        <end position="248"/>
    </location>
</feature>
<evidence type="ECO:0000256" key="4">
    <source>
        <dbReference type="ARBA" id="ARBA00022989"/>
    </source>
</evidence>
<dbReference type="eggNOG" id="KOG2489">
    <property type="taxonomic scope" value="Eukaryota"/>
</dbReference>
<evidence type="ECO:0000256" key="7">
    <source>
        <dbReference type="SAM" id="Phobius"/>
    </source>
</evidence>
<keyword evidence="9" id="KW-1185">Reference proteome</keyword>
<dbReference type="PANTHER" id="PTHR21347">
    <property type="entry name" value="CLEFT LIP AND PALATE ASSOCIATED TRANSMEMBRANE PROTEIN-RELATED"/>
    <property type="match status" value="1"/>
</dbReference>
<feature type="transmembrane region" description="Helical" evidence="7">
    <location>
        <begin position="268"/>
        <end position="286"/>
    </location>
</feature>
<dbReference type="GO" id="GO:0016020">
    <property type="term" value="C:membrane"/>
    <property type="evidence" value="ECO:0007669"/>
    <property type="project" value="UniProtKB-SubCell"/>
</dbReference>
<keyword evidence="5 7" id="KW-0472">Membrane</keyword>
<feature type="transmembrane region" description="Helical" evidence="7">
    <location>
        <begin position="84"/>
        <end position="102"/>
    </location>
</feature>
<evidence type="ECO:0000256" key="1">
    <source>
        <dbReference type="ARBA" id="ARBA00004141"/>
    </source>
</evidence>
<evidence type="ECO:0000256" key="5">
    <source>
        <dbReference type="ARBA" id="ARBA00023136"/>
    </source>
</evidence>
<dbReference type="AlphaFoldDB" id="B8BTZ9"/>
<protein>
    <submittedName>
        <fullName evidence="8">Uncharacterized protein</fullName>
    </submittedName>
</protein>
<dbReference type="STRING" id="35128.B8BTZ9"/>
<dbReference type="PANTHER" id="PTHR21347:SF0">
    <property type="entry name" value="LIPID SCRAMBLASE CLPTM1L"/>
    <property type="match status" value="1"/>
</dbReference>
<evidence type="ECO:0000313" key="8">
    <source>
        <dbReference type="EMBL" id="EED95194.1"/>
    </source>
</evidence>
<organism evidence="8 9">
    <name type="scientific">Thalassiosira pseudonana</name>
    <name type="common">Marine diatom</name>
    <name type="synonym">Cyclotella nana</name>
    <dbReference type="NCBI Taxonomy" id="35128"/>
    <lineage>
        <taxon>Eukaryota</taxon>
        <taxon>Sar</taxon>
        <taxon>Stramenopiles</taxon>
        <taxon>Ochrophyta</taxon>
        <taxon>Bacillariophyta</taxon>
        <taxon>Coscinodiscophyceae</taxon>
        <taxon>Thalassiosirophycidae</taxon>
        <taxon>Thalassiosirales</taxon>
        <taxon>Thalassiosiraceae</taxon>
        <taxon>Thalassiosira</taxon>
    </lineage>
</organism>
<dbReference type="RefSeq" id="XP_002287751.1">
    <property type="nucleotide sequence ID" value="XM_002287715.1"/>
</dbReference>
<dbReference type="InParanoid" id="B8BTZ9"/>
<dbReference type="PaxDb" id="35128-Thaps32226"/>
<dbReference type="HOGENOM" id="CLU_019907_1_0_1"/>
<keyword evidence="4 7" id="KW-1133">Transmembrane helix</keyword>
<evidence type="ECO:0000256" key="6">
    <source>
        <dbReference type="SAM" id="MobiDB-lite"/>
    </source>
</evidence>